<evidence type="ECO:0000259" key="11">
    <source>
        <dbReference type="PROSITE" id="PS51177"/>
    </source>
</evidence>
<evidence type="ECO:0000256" key="7">
    <source>
        <dbReference type="ARBA" id="ARBA00022679"/>
    </source>
</evidence>
<name>A0ABW7C9K6_9CYAN</name>
<keyword evidence="8" id="KW-0677">Repeat</keyword>
<comment type="pathway">
    <text evidence="3">Cofactor biosynthesis; riboflavin biosynthesis; riboflavin from 2-hydroxy-3-oxobutyl phosphate and 5-amino-6-(D-ribitylamino)uracil: step 2/2.</text>
</comment>
<evidence type="ECO:0000256" key="4">
    <source>
        <dbReference type="ARBA" id="ARBA00012827"/>
    </source>
</evidence>
<dbReference type="InterPro" id="IPR017938">
    <property type="entry name" value="Riboflavin_synthase-like_b-brl"/>
</dbReference>
<evidence type="ECO:0000256" key="10">
    <source>
        <dbReference type="PROSITE-ProRule" id="PRU00524"/>
    </source>
</evidence>
<reference evidence="13" key="1">
    <citation type="journal article" date="2024" name="Algal Res.">
        <title>Biochemical, toxicological and genomic investigation of a high-biomass producing Limnothrix strain isolated from Italian shallow drinking water reservoir.</title>
        <authorList>
            <person name="Simonazzi M."/>
            <person name="Shishido T.K."/>
            <person name="Delbaje E."/>
            <person name="Wahlsten M."/>
            <person name="Fewer D.P."/>
            <person name="Sivonen K."/>
            <person name="Pezzolesi L."/>
            <person name="Pistocchi R."/>
        </authorList>
    </citation>
    <scope>NUCLEOTIDE SEQUENCE [LARGE SCALE GENOMIC DNA]</scope>
    <source>
        <strain evidence="13">LRLZ20PSL1</strain>
    </source>
</reference>
<dbReference type="Pfam" id="PF00677">
    <property type="entry name" value="Lum_binding"/>
    <property type="match status" value="2"/>
</dbReference>
<evidence type="ECO:0000256" key="9">
    <source>
        <dbReference type="NCBIfam" id="TIGR00187"/>
    </source>
</evidence>
<keyword evidence="13" id="KW-1185">Reference proteome</keyword>
<evidence type="ECO:0000256" key="6">
    <source>
        <dbReference type="ARBA" id="ARBA00022619"/>
    </source>
</evidence>
<dbReference type="NCBIfam" id="NF006767">
    <property type="entry name" value="PRK09289.1"/>
    <property type="match status" value="1"/>
</dbReference>
<evidence type="ECO:0000313" key="13">
    <source>
        <dbReference type="Proteomes" id="UP001604335"/>
    </source>
</evidence>
<feature type="domain" description="Lumazine-binding" evidence="11">
    <location>
        <begin position="1"/>
        <end position="94"/>
    </location>
</feature>
<keyword evidence="6" id="KW-0686">Riboflavin biosynthesis</keyword>
<feature type="repeat" description="Lumazine-binding" evidence="10">
    <location>
        <begin position="1"/>
        <end position="94"/>
    </location>
</feature>
<feature type="repeat" description="Lumazine-binding" evidence="10">
    <location>
        <begin position="95"/>
        <end position="193"/>
    </location>
</feature>
<comment type="catalytic activity">
    <reaction evidence="1">
        <text>2 6,7-dimethyl-8-(1-D-ribityl)lumazine + H(+) = 5-amino-6-(D-ribitylamino)uracil + riboflavin</text>
        <dbReference type="Rhea" id="RHEA:20772"/>
        <dbReference type="ChEBI" id="CHEBI:15378"/>
        <dbReference type="ChEBI" id="CHEBI:15934"/>
        <dbReference type="ChEBI" id="CHEBI:57986"/>
        <dbReference type="ChEBI" id="CHEBI:58201"/>
        <dbReference type="EC" id="2.5.1.9"/>
    </reaction>
</comment>
<dbReference type="InterPro" id="IPR001783">
    <property type="entry name" value="Lumazine-bd"/>
</dbReference>
<feature type="domain" description="Lumazine-binding" evidence="11">
    <location>
        <begin position="95"/>
        <end position="193"/>
    </location>
</feature>
<evidence type="ECO:0000256" key="8">
    <source>
        <dbReference type="ARBA" id="ARBA00022737"/>
    </source>
</evidence>
<evidence type="ECO:0000256" key="3">
    <source>
        <dbReference type="ARBA" id="ARBA00004887"/>
    </source>
</evidence>
<dbReference type="RefSeq" id="WP_393012430.1">
    <property type="nucleotide sequence ID" value="NZ_JAZAQF010000057.1"/>
</dbReference>
<dbReference type="EC" id="2.5.1.9" evidence="4 9"/>
<dbReference type="NCBIfam" id="TIGR00187">
    <property type="entry name" value="ribE"/>
    <property type="match status" value="1"/>
</dbReference>
<protein>
    <recommendedName>
        <fullName evidence="5 9">Riboflavin synthase</fullName>
        <ecNumber evidence="4 9">2.5.1.9</ecNumber>
    </recommendedName>
</protein>
<evidence type="ECO:0000256" key="1">
    <source>
        <dbReference type="ARBA" id="ARBA00000968"/>
    </source>
</evidence>
<dbReference type="Gene3D" id="2.40.30.20">
    <property type="match status" value="2"/>
</dbReference>
<dbReference type="PANTHER" id="PTHR21098">
    <property type="entry name" value="RIBOFLAVIN SYNTHASE ALPHA CHAIN"/>
    <property type="match status" value="1"/>
</dbReference>
<dbReference type="PIRSF" id="PIRSF000498">
    <property type="entry name" value="Riboflavin_syn_A"/>
    <property type="match status" value="1"/>
</dbReference>
<comment type="caution">
    <text evidence="12">The sequence shown here is derived from an EMBL/GenBank/DDBJ whole genome shotgun (WGS) entry which is preliminary data.</text>
</comment>
<evidence type="ECO:0000256" key="5">
    <source>
        <dbReference type="ARBA" id="ARBA00013950"/>
    </source>
</evidence>
<evidence type="ECO:0000313" key="12">
    <source>
        <dbReference type="EMBL" id="MFG3817834.1"/>
    </source>
</evidence>
<accession>A0ABW7C9K6</accession>
<dbReference type="CDD" id="cd00402">
    <property type="entry name" value="Riboflavin_synthase_like"/>
    <property type="match status" value="1"/>
</dbReference>
<dbReference type="Proteomes" id="UP001604335">
    <property type="component" value="Unassembled WGS sequence"/>
</dbReference>
<dbReference type="InterPro" id="IPR026017">
    <property type="entry name" value="Lumazine-bd_dom"/>
</dbReference>
<dbReference type="InterPro" id="IPR023366">
    <property type="entry name" value="ATP_synth_asu-like_sf"/>
</dbReference>
<comment type="function">
    <text evidence="2">Catalyzes the dismutation of two molecules of 6,7-dimethyl-8-ribityllumazine, resulting in the formation of riboflavin and 5-amino-6-(D-ribitylamino)uracil.</text>
</comment>
<dbReference type="PANTHER" id="PTHR21098:SF12">
    <property type="entry name" value="RIBOFLAVIN SYNTHASE"/>
    <property type="match status" value="1"/>
</dbReference>
<dbReference type="SUPFAM" id="SSF63380">
    <property type="entry name" value="Riboflavin synthase domain-like"/>
    <property type="match status" value="2"/>
</dbReference>
<keyword evidence="7 12" id="KW-0808">Transferase</keyword>
<evidence type="ECO:0000256" key="2">
    <source>
        <dbReference type="ARBA" id="ARBA00002803"/>
    </source>
</evidence>
<dbReference type="PROSITE" id="PS51177">
    <property type="entry name" value="LUMAZINE_BIND"/>
    <property type="match status" value="2"/>
</dbReference>
<proteinExistence type="predicted"/>
<dbReference type="EMBL" id="JAZAQF010000057">
    <property type="protein sequence ID" value="MFG3817834.1"/>
    <property type="molecule type" value="Genomic_DNA"/>
</dbReference>
<organism evidence="12 13">
    <name type="scientific">Limnothrix redekei LRLZ20PSL1</name>
    <dbReference type="NCBI Taxonomy" id="3112953"/>
    <lineage>
        <taxon>Bacteria</taxon>
        <taxon>Bacillati</taxon>
        <taxon>Cyanobacteriota</taxon>
        <taxon>Cyanophyceae</taxon>
        <taxon>Pseudanabaenales</taxon>
        <taxon>Pseudanabaenaceae</taxon>
        <taxon>Limnothrix</taxon>
    </lineage>
</organism>
<dbReference type="GO" id="GO:0004746">
    <property type="term" value="F:riboflavin synthase activity"/>
    <property type="evidence" value="ECO:0007669"/>
    <property type="project" value="UniProtKB-EC"/>
</dbReference>
<sequence>MFTGLVQGLGTLERLGNDRVVITCEPEAIGAIVPGLELGDSVAVNGVCLTVETLLPDGFVAAVSPETVDRTTLGQVQRVNLEPSLRVGSKIGGHFVTGHVDGPGWFESAISTATSWELSFQASDRVARYIVQKGSIAIDGISLTIADCSDDGRWFKVAAIPHTYAHTTLQDLQPGAAVNLEGDVLGKYVEKLLRSGAGPLNGGAGESYAITPDFLAEHGYL</sequence>
<gene>
    <name evidence="12" type="ORF">VPK24_09320</name>
</gene>